<organism evidence="1 2">
    <name type="scientific">Rhynchophorus ferrugineus</name>
    <name type="common">Red palm weevil</name>
    <name type="synonym">Curculio ferrugineus</name>
    <dbReference type="NCBI Taxonomy" id="354439"/>
    <lineage>
        <taxon>Eukaryota</taxon>
        <taxon>Metazoa</taxon>
        <taxon>Ecdysozoa</taxon>
        <taxon>Arthropoda</taxon>
        <taxon>Hexapoda</taxon>
        <taxon>Insecta</taxon>
        <taxon>Pterygota</taxon>
        <taxon>Neoptera</taxon>
        <taxon>Endopterygota</taxon>
        <taxon>Coleoptera</taxon>
        <taxon>Polyphaga</taxon>
        <taxon>Cucujiformia</taxon>
        <taxon>Curculionidae</taxon>
        <taxon>Dryophthorinae</taxon>
        <taxon>Rhynchophorus</taxon>
    </lineage>
</organism>
<dbReference type="AlphaFoldDB" id="A0A834INB6"/>
<dbReference type="EMBL" id="JAACXV010000083">
    <property type="protein sequence ID" value="KAF7284087.1"/>
    <property type="molecule type" value="Genomic_DNA"/>
</dbReference>
<proteinExistence type="predicted"/>
<protein>
    <submittedName>
        <fullName evidence="1">Uncharacterized protein</fullName>
    </submittedName>
</protein>
<comment type="caution">
    <text evidence="1">The sequence shown here is derived from an EMBL/GenBank/DDBJ whole genome shotgun (WGS) entry which is preliminary data.</text>
</comment>
<accession>A0A834INB6</accession>
<name>A0A834INB6_RHYFE</name>
<evidence type="ECO:0000313" key="2">
    <source>
        <dbReference type="Proteomes" id="UP000625711"/>
    </source>
</evidence>
<keyword evidence="2" id="KW-1185">Reference proteome</keyword>
<dbReference type="Proteomes" id="UP000625711">
    <property type="component" value="Unassembled WGS sequence"/>
</dbReference>
<sequence>MQYGNTWTRETRGTYEEDIQKAVNGEKWRVKRVTKTTKARTWQIKMKKKANKFNRLGNVRNWWKIDKILPDLRNDFIRSQTKIKETVYYKELVRSRFETNSLEVTLN</sequence>
<evidence type="ECO:0000313" key="1">
    <source>
        <dbReference type="EMBL" id="KAF7284087.1"/>
    </source>
</evidence>
<reference evidence="1" key="1">
    <citation type="submission" date="2020-08" db="EMBL/GenBank/DDBJ databases">
        <title>Genome sequencing and assembly of the red palm weevil Rhynchophorus ferrugineus.</title>
        <authorList>
            <person name="Dias G.B."/>
            <person name="Bergman C.M."/>
            <person name="Manee M."/>
        </authorList>
    </citation>
    <scope>NUCLEOTIDE SEQUENCE</scope>
    <source>
        <strain evidence="1">AA-2017</strain>
        <tissue evidence="1">Whole larva</tissue>
    </source>
</reference>
<gene>
    <name evidence="1" type="ORF">GWI33_022548</name>
</gene>